<evidence type="ECO:0000313" key="13">
    <source>
        <dbReference type="Proteomes" id="UP000191144"/>
    </source>
</evidence>
<keyword evidence="9" id="KW-0131">Cell cycle</keyword>
<evidence type="ECO:0000259" key="11">
    <source>
        <dbReference type="Pfam" id="PF18636"/>
    </source>
</evidence>
<gene>
    <name evidence="12" type="ORF">LAME_0D01552G</name>
</gene>
<evidence type="ECO:0000256" key="8">
    <source>
        <dbReference type="ARBA" id="ARBA00023242"/>
    </source>
</evidence>
<evidence type="ECO:0000256" key="3">
    <source>
        <dbReference type="ARBA" id="ARBA00009044"/>
    </source>
</evidence>
<evidence type="ECO:0000313" key="12">
    <source>
        <dbReference type="EMBL" id="SCU85489.1"/>
    </source>
</evidence>
<evidence type="ECO:0000256" key="5">
    <source>
        <dbReference type="ARBA" id="ARBA00022490"/>
    </source>
</evidence>
<dbReference type="Pfam" id="PF18636">
    <property type="entry name" value="Sld7_N"/>
    <property type="match status" value="1"/>
</dbReference>
<dbReference type="EMBL" id="LT598482">
    <property type="protein sequence ID" value="SCU85489.1"/>
    <property type="molecule type" value="Genomic_DNA"/>
</dbReference>
<dbReference type="GO" id="GO:0000922">
    <property type="term" value="C:spindle pole"/>
    <property type="evidence" value="ECO:0007669"/>
    <property type="project" value="UniProtKB-SubCell"/>
</dbReference>
<dbReference type="AlphaFoldDB" id="A0A1G4J767"/>
<dbReference type="InterPro" id="IPR041260">
    <property type="entry name" value="Sld7_C"/>
</dbReference>
<dbReference type="GO" id="GO:0006260">
    <property type="term" value="P:DNA replication"/>
    <property type="evidence" value="ECO:0007669"/>
    <property type="project" value="UniProtKB-KW"/>
</dbReference>
<keyword evidence="5" id="KW-0963">Cytoplasm</keyword>
<proteinExistence type="inferred from homology"/>
<accession>A0A1G4J767</accession>
<sequence>MKLDLGDGTIVLDVDLQLNNSAGDGPQKLSPTSCARVLAYIDRLKLPLWVLRGAAYTCWSESPTTAAYFRSKLLKKRHVRRGIIASHKEGHCMFYASQPDPEKLVFEIYCVELDILSCRHRLDLQLPKSTGASGEVLDNLVARRQQRQLRSRSQVSTHAQFADVKRQFVKTAASCIRSGLRLRGMPEAQPEFQLLYKTTLSTVEFAHRHDLNAPRHPVPFELVQESVETVLRLFTGT</sequence>
<evidence type="ECO:0000256" key="6">
    <source>
        <dbReference type="ARBA" id="ARBA00022705"/>
    </source>
</evidence>
<keyword evidence="13" id="KW-1185">Reference proteome</keyword>
<evidence type="ECO:0000256" key="2">
    <source>
        <dbReference type="ARBA" id="ARBA00004647"/>
    </source>
</evidence>
<keyword evidence="6" id="KW-0235">DNA replication</keyword>
<protein>
    <recommendedName>
        <fullName evidence="4">Mitochondrial morphogenesis protein SLD7</fullName>
    </recommendedName>
</protein>
<evidence type="ECO:0000259" key="10">
    <source>
        <dbReference type="Pfam" id="PF18596"/>
    </source>
</evidence>
<dbReference type="GO" id="GO:0005634">
    <property type="term" value="C:nucleus"/>
    <property type="evidence" value="ECO:0007669"/>
    <property type="project" value="UniProtKB-SubCell"/>
</dbReference>
<evidence type="ECO:0000256" key="7">
    <source>
        <dbReference type="ARBA" id="ARBA00023212"/>
    </source>
</evidence>
<reference evidence="13" key="1">
    <citation type="submission" date="2016-03" db="EMBL/GenBank/DDBJ databases">
        <authorList>
            <person name="Devillers Hugo."/>
        </authorList>
    </citation>
    <scope>NUCLEOTIDE SEQUENCE [LARGE SCALE GENOMIC DNA]</scope>
</reference>
<organism evidence="12 13">
    <name type="scientific">Lachancea meyersii CBS 8951</name>
    <dbReference type="NCBI Taxonomy" id="1266667"/>
    <lineage>
        <taxon>Eukaryota</taxon>
        <taxon>Fungi</taxon>
        <taxon>Dikarya</taxon>
        <taxon>Ascomycota</taxon>
        <taxon>Saccharomycotina</taxon>
        <taxon>Saccharomycetes</taxon>
        <taxon>Saccharomycetales</taxon>
        <taxon>Saccharomycetaceae</taxon>
        <taxon>Lachancea</taxon>
    </lineage>
</organism>
<evidence type="ECO:0000256" key="9">
    <source>
        <dbReference type="ARBA" id="ARBA00023306"/>
    </source>
</evidence>
<evidence type="ECO:0000256" key="1">
    <source>
        <dbReference type="ARBA" id="ARBA00004123"/>
    </source>
</evidence>
<dbReference type="OrthoDB" id="4063051at2759"/>
<dbReference type="Proteomes" id="UP000191144">
    <property type="component" value="Chromosome D"/>
</dbReference>
<feature type="domain" description="Sld7 N-terminal" evidence="11">
    <location>
        <begin position="2"/>
        <end position="97"/>
    </location>
</feature>
<keyword evidence="8" id="KW-0539">Nucleus</keyword>
<dbReference type="Pfam" id="PF18596">
    <property type="entry name" value="Sld7_C"/>
    <property type="match status" value="1"/>
</dbReference>
<feature type="domain" description="Sld7 C-terminal" evidence="10">
    <location>
        <begin position="166"/>
        <end position="235"/>
    </location>
</feature>
<comment type="similarity">
    <text evidence="3">Belongs to the SLD7 family.</text>
</comment>
<keyword evidence="7" id="KW-0206">Cytoskeleton</keyword>
<comment type="subcellular location">
    <subcellularLocation>
        <location evidence="2">Cytoplasm</location>
        <location evidence="2">Cytoskeleton</location>
        <location evidence="2">Spindle pole</location>
    </subcellularLocation>
    <subcellularLocation>
        <location evidence="1">Nucleus</location>
    </subcellularLocation>
</comment>
<evidence type="ECO:0000256" key="4">
    <source>
        <dbReference type="ARBA" id="ARBA00017231"/>
    </source>
</evidence>
<dbReference type="InterPro" id="IPR041564">
    <property type="entry name" value="Sld7_N"/>
</dbReference>
<name>A0A1G4J767_9SACH</name>